<organism evidence="3 4">
    <name type="scientific">Paenibacillus spongiae</name>
    <dbReference type="NCBI Taxonomy" id="2909671"/>
    <lineage>
        <taxon>Bacteria</taxon>
        <taxon>Bacillati</taxon>
        <taxon>Bacillota</taxon>
        <taxon>Bacilli</taxon>
        <taxon>Bacillales</taxon>
        <taxon>Paenibacillaceae</taxon>
        <taxon>Paenibacillus</taxon>
    </lineage>
</organism>
<evidence type="ECO:0000313" key="4">
    <source>
        <dbReference type="Proteomes" id="UP001057877"/>
    </source>
</evidence>
<feature type="transmembrane region" description="Helical" evidence="2">
    <location>
        <begin position="115"/>
        <end position="135"/>
    </location>
</feature>
<keyword evidence="2" id="KW-1133">Transmembrane helix</keyword>
<protein>
    <submittedName>
        <fullName evidence="3">Uncharacterized protein</fullName>
    </submittedName>
</protein>
<keyword evidence="2" id="KW-0472">Membrane</keyword>
<reference evidence="3" key="1">
    <citation type="submission" date="2022-01" db="EMBL/GenBank/DDBJ databases">
        <title>Paenibacillus spongiae sp. nov., isolated from marine sponge.</title>
        <authorList>
            <person name="Li Z."/>
            <person name="Zhang M."/>
        </authorList>
    </citation>
    <scope>NUCLEOTIDE SEQUENCE</scope>
    <source>
        <strain evidence="3">PHS-Z3</strain>
    </source>
</reference>
<evidence type="ECO:0000256" key="1">
    <source>
        <dbReference type="SAM" id="Coils"/>
    </source>
</evidence>
<name>A0ABY5SCM1_9BACL</name>
<keyword evidence="2" id="KW-0812">Transmembrane</keyword>
<keyword evidence="4" id="KW-1185">Reference proteome</keyword>
<proteinExistence type="predicted"/>
<feature type="coiled-coil region" evidence="1">
    <location>
        <begin position="46"/>
        <end position="115"/>
    </location>
</feature>
<evidence type="ECO:0000256" key="2">
    <source>
        <dbReference type="SAM" id="Phobius"/>
    </source>
</evidence>
<gene>
    <name evidence="3" type="ORF">L1F29_06185</name>
</gene>
<accession>A0ABY5SCM1</accession>
<dbReference type="RefSeq" id="WP_258387471.1">
    <property type="nucleotide sequence ID" value="NZ_CP091430.1"/>
</dbReference>
<evidence type="ECO:0000313" key="3">
    <source>
        <dbReference type="EMBL" id="UVI31409.1"/>
    </source>
</evidence>
<dbReference type="EMBL" id="CP091430">
    <property type="protein sequence ID" value="UVI31409.1"/>
    <property type="molecule type" value="Genomic_DNA"/>
</dbReference>
<keyword evidence="1" id="KW-0175">Coiled coil</keyword>
<sequence length="156" mass="18041">MFQLWRIGASVVLASGVFAPGLPVPPSEIAGVIDRFKEIYSIPGKLDELKEQYVQMQAVLAEQQRQLEEARQTAQQYAMRQQELMEQNEAYRKQNELLLQRIDKLTRDKSEQRRLFRTIVLSVTVVAGMVLLYLLSVRVWRHWSWFKHRNGGGGGP</sequence>
<dbReference type="Proteomes" id="UP001057877">
    <property type="component" value="Chromosome"/>
</dbReference>